<dbReference type="EMBL" id="AORV01000065">
    <property type="protein sequence ID" value="EMS69509.1"/>
    <property type="molecule type" value="Genomic_DNA"/>
</dbReference>
<proteinExistence type="predicted"/>
<gene>
    <name evidence="1" type="ORF">CTER_4602</name>
</gene>
<dbReference type="AlphaFoldDB" id="S0FK32"/>
<evidence type="ECO:0000313" key="1">
    <source>
        <dbReference type="EMBL" id="EMS69509.1"/>
    </source>
</evidence>
<keyword evidence="2" id="KW-1185">Reference proteome</keyword>
<evidence type="ECO:0000313" key="2">
    <source>
        <dbReference type="Proteomes" id="UP000014155"/>
    </source>
</evidence>
<dbReference type="PATRIC" id="fig|1195236.3.peg.4783"/>
<evidence type="ECO:0008006" key="3">
    <source>
        <dbReference type="Google" id="ProtNLM"/>
    </source>
</evidence>
<sequence>MLIKQKKKNEENNDLLERIKSEIQSQLGNRGVAVSGINMQINPNNISLSIYISGSRRLA</sequence>
<dbReference type="Proteomes" id="UP000014155">
    <property type="component" value="Unassembled WGS sequence"/>
</dbReference>
<accession>S0FK32</accession>
<reference evidence="1 2" key="1">
    <citation type="journal article" date="2013" name="Genome Announc.">
        <title>Draft Genome Sequence of the Cellulolytic, Mesophilic, Anaerobic Bacterium Clostridium termitidis Strain CT1112 (DSM 5398).</title>
        <authorList>
            <person name="Lal S."/>
            <person name="Ramachandran U."/>
            <person name="Zhang X."/>
            <person name="Munir R."/>
            <person name="Sparling R."/>
            <person name="Levin D.B."/>
        </authorList>
    </citation>
    <scope>NUCLEOTIDE SEQUENCE [LARGE SCALE GENOMIC DNA]</scope>
    <source>
        <strain evidence="1 2">CT1112</strain>
    </source>
</reference>
<comment type="caution">
    <text evidence="1">The sequence shown here is derived from an EMBL/GenBank/DDBJ whole genome shotgun (WGS) entry which is preliminary data.</text>
</comment>
<protein>
    <recommendedName>
        <fullName evidence="3">Ribosome-binding factor A</fullName>
    </recommendedName>
</protein>
<dbReference type="RefSeq" id="WP_004629710.1">
    <property type="nucleotide sequence ID" value="NZ_AORV01000065.1"/>
</dbReference>
<name>S0FK32_RUMCE</name>
<organism evidence="1 2">
    <name type="scientific">Ruminiclostridium cellobioparum subsp. termitidis CT1112</name>
    <dbReference type="NCBI Taxonomy" id="1195236"/>
    <lineage>
        <taxon>Bacteria</taxon>
        <taxon>Bacillati</taxon>
        <taxon>Bacillota</taxon>
        <taxon>Clostridia</taxon>
        <taxon>Eubacteriales</taxon>
        <taxon>Oscillospiraceae</taxon>
        <taxon>Ruminiclostridium</taxon>
    </lineage>
</organism>